<dbReference type="SMART" id="SM00984">
    <property type="entry name" value="UDPG_MGDP_dh_C"/>
    <property type="match status" value="1"/>
</dbReference>
<dbReference type="SUPFAM" id="SSF51735">
    <property type="entry name" value="NAD(P)-binding Rossmann-fold domains"/>
    <property type="match status" value="1"/>
</dbReference>
<feature type="binding site" evidence="10">
    <location>
        <position position="266"/>
    </location>
    <ligand>
        <name>NAD(+)</name>
        <dbReference type="ChEBI" id="CHEBI:57540"/>
    </ligand>
</feature>
<evidence type="ECO:0000256" key="6">
    <source>
        <dbReference type="ARBA" id="ARBA00047473"/>
    </source>
</evidence>
<dbReference type="GO" id="GO:0051287">
    <property type="term" value="F:NAD binding"/>
    <property type="evidence" value="ECO:0007669"/>
    <property type="project" value="InterPro"/>
</dbReference>
<dbReference type="SUPFAM" id="SSF52413">
    <property type="entry name" value="UDP-glucose/GDP-mannose dehydrogenase C-terminal domain"/>
    <property type="match status" value="1"/>
</dbReference>
<evidence type="ECO:0000256" key="1">
    <source>
        <dbReference type="ARBA" id="ARBA00004701"/>
    </source>
</evidence>
<evidence type="ECO:0000256" key="3">
    <source>
        <dbReference type="ARBA" id="ARBA00012954"/>
    </source>
</evidence>
<comment type="catalytic activity">
    <reaction evidence="6 7">
        <text>UDP-alpha-D-glucose + 2 NAD(+) + H2O = UDP-alpha-D-glucuronate + 2 NADH + 3 H(+)</text>
        <dbReference type="Rhea" id="RHEA:23596"/>
        <dbReference type="ChEBI" id="CHEBI:15377"/>
        <dbReference type="ChEBI" id="CHEBI:15378"/>
        <dbReference type="ChEBI" id="CHEBI:57540"/>
        <dbReference type="ChEBI" id="CHEBI:57945"/>
        <dbReference type="ChEBI" id="CHEBI:58052"/>
        <dbReference type="ChEBI" id="CHEBI:58885"/>
        <dbReference type="EC" id="1.1.1.22"/>
    </reaction>
</comment>
<evidence type="ECO:0000256" key="5">
    <source>
        <dbReference type="ARBA" id="ARBA00023027"/>
    </source>
</evidence>
<comment type="similarity">
    <text evidence="2 7">Belongs to the UDP-glucose/GDP-mannose dehydrogenase family.</text>
</comment>
<feature type="binding site" evidence="9">
    <location>
        <position position="207"/>
    </location>
    <ligand>
        <name>substrate</name>
    </ligand>
</feature>
<evidence type="ECO:0000256" key="10">
    <source>
        <dbReference type="PIRSR" id="PIRSR500134-3"/>
    </source>
</evidence>
<dbReference type="GO" id="GO:0006065">
    <property type="term" value="P:UDP-glucuronate biosynthetic process"/>
    <property type="evidence" value="ECO:0007669"/>
    <property type="project" value="UniProtKB-UniPathway"/>
</dbReference>
<organism evidence="12 13">
    <name type="scientific">Cohnella terricola</name>
    <dbReference type="NCBI Taxonomy" id="1289167"/>
    <lineage>
        <taxon>Bacteria</taxon>
        <taxon>Bacillati</taxon>
        <taxon>Bacillota</taxon>
        <taxon>Bacilli</taxon>
        <taxon>Bacillales</taxon>
        <taxon>Paenibacillaceae</taxon>
        <taxon>Cohnella</taxon>
    </lineage>
</organism>
<keyword evidence="5 7" id="KW-0520">NAD</keyword>
<evidence type="ECO:0000256" key="4">
    <source>
        <dbReference type="ARBA" id="ARBA00023002"/>
    </source>
</evidence>
<dbReference type="InterPro" id="IPR008927">
    <property type="entry name" value="6-PGluconate_DH-like_C_sf"/>
</dbReference>
<dbReference type="Gene3D" id="3.40.50.720">
    <property type="entry name" value="NAD(P)-binding Rossmann-like Domain"/>
    <property type="match status" value="2"/>
</dbReference>
<feature type="active site" description="Nucleophile" evidence="8">
    <location>
        <position position="263"/>
    </location>
</feature>
<dbReference type="PIRSF" id="PIRSF000124">
    <property type="entry name" value="UDPglc_GDPman_dh"/>
    <property type="match status" value="1"/>
</dbReference>
<dbReference type="PANTHER" id="PTHR43750:SF3">
    <property type="entry name" value="UDP-GLUCOSE 6-DEHYDROGENASE TUAD"/>
    <property type="match status" value="1"/>
</dbReference>
<feature type="binding site" evidence="9">
    <location>
        <position position="323"/>
    </location>
    <ligand>
        <name>substrate</name>
    </ligand>
</feature>
<feature type="binding site" evidence="9">
    <location>
        <begin position="155"/>
        <end position="158"/>
    </location>
    <ligand>
        <name>substrate</name>
    </ligand>
</feature>
<dbReference type="PIRSF" id="PIRSF500134">
    <property type="entry name" value="UDPglc_DH_bac"/>
    <property type="match status" value="1"/>
</dbReference>
<feature type="binding site" evidence="9">
    <location>
        <position position="260"/>
    </location>
    <ligand>
        <name>substrate</name>
    </ligand>
</feature>
<feature type="domain" description="UDP-glucose/GDP-mannose dehydrogenase C-terminal" evidence="11">
    <location>
        <begin position="316"/>
        <end position="421"/>
    </location>
</feature>
<comment type="pathway">
    <text evidence="1">Nucleotide-sugar biosynthesis; UDP-alpha-D-glucuronate biosynthesis; UDP-alpha-D-glucuronate from UDP-alpha-D-glucose: step 1/1.</text>
</comment>
<dbReference type="EMBL" id="VNJJ01000006">
    <property type="protein sequence ID" value="TVX99751.1"/>
    <property type="molecule type" value="Genomic_DNA"/>
</dbReference>
<dbReference type="RefSeq" id="WP_144701900.1">
    <property type="nucleotide sequence ID" value="NZ_VNJJ01000006.1"/>
</dbReference>
<dbReference type="AlphaFoldDB" id="A0A559JIQ6"/>
<dbReference type="GO" id="GO:0000271">
    <property type="term" value="P:polysaccharide biosynthetic process"/>
    <property type="evidence" value="ECO:0007669"/>
    <property type="project" value="InterPro"/>
</dbReference>
<feature type="binding site" evidence="10">
    <location>
        <position position="86"/>
    </location>
    <ligand>
        <name>NAD(+)</name>
        <dbReference type="ChEBI" id="CHEBI:57540"/>
    </ligand>
</feature>
<dbReference type="NCBIfam" id="TIGR03026">
    <property type="entry name" value="NDP-sugDHase"/>
    <property type="match status" value="1"/>
</dbReference>
<feature type="binding site" evidence="9">
    <location>
        <begin position="252"/>
        <end position="256"/>
    </location>
    <ligand>
        <name>substrate</name>
    </ligand>
</feature>
<feature type="binding site" evidence="10">
    <location>
        <position position="35"/>
    </location>
    <ligand>
        <name>NAD(+)</name>
        <dbReference type="ChEBI" id="CHEBI:57540"/>
    </ligand>
</feature>
<accession>A0A559JIQ6</accession>
<evidence type="ECO:0000256" key="7">
    <source>
        <dbReference type="PIRNR" id="PIRNR000124"/>
    </source>
</evidence>
<dbReference type="InterPro" id="IPR028357">
    <property type="entry name" value="UDPglc_DH_bac"/>
</dbReference>
<dbReference type="Pfam" id="PF00984">
    <property type="entry name" value="UDPG_MGDP_dh"/>
    <property type="match status" value="1"/>
</dbReference>
<keyword evidence="4 7" id="KW-0560">Oxidoreductase</keyword>
<dbReference type="InterPro" id="IPR017476">
    <property type="entry name" value="UDP-Glc/GDP-Man"/>
</dbReference>
<evidence type="ECO:0000256" key="8">
    <source>
        <dbReference type="PIRSR" id="PIRSR500134-1"/>
    </source>
</evidence>
<protein>
    <recommendedName>
        <fullName evidence="3 7">UDP-glucose 6-dehydrogenase</fullName>
        <ecNumber evidence="3 7">1.1.1.22</ecNumber>
    </recommendedName>
</protein>
<evidence type="ECO:0000256" key="2">
    <source>
        <dbReference type="ARBA" id="ARBA00006601"/>
    </source>
</evidence>
<feature type="binding site" evidence="10">
    <location>
        <position position="123"/>
    </location>
    <ligand>
        <name>NAD(+)</name>
        <dbReference type="ChEBI" id="CHEBI:57540"/>
    </ligand>
</feature>
<dbReference type="OrthoDB" id="9803238at2"/>
<dbReference type="Pfam" id="PF03720">
    <property type="entry name" value="UDPG_MGDP_dh_C"/>
    <property type="match status" value="1"/>
</dbReference>
<dbReference type="InterPro" id="IPR036220">
    <property type="entry name" value="UDP-Glc/GDP-Man_DH_C_sf"/>
</dbReference>
<feature type="binding site" evidence="10">
    <location>
        <position position="158"/>
    </location>
    <ligand>
        <name>NAD(+)</name>
        <dbReference type="ChEBI" id="CHEBI:57540"/>
    </ligand>
</feature>
<dbReference type="Proteomes" id="UP000316330">
    <property type="component" value="Unassembled WGS sequence"/>
</dbReference>
<dbReference type="InterPro" id="IPR036291">
    <property type="entry name" value="NAD(P)-bd_dom_sf"/>
</dbReference>
<dbReference type="InterPro" id="IPR014026">
    <property type="entry name" value="UDP-Glc/GDP-Man_DH_dimer"/>
</dbReference>
<name>A0A559JIQ6_9BACL</name>
<sequence>MNIGVFGAGYVGLVTAVCLSDLGFKVRVVEKDRVKRNKLQEGVSTIYEPGLQEMLVRNLKDGRLIFTDDSPSAIQASEVLFVCVGTPSRPDGSADMSQIEAVTKEIVESSLDSEYKLVVVKSTVPVGTGRWIEKMSALYAKGRKANLEIASNPEFLREGAAVKEFMHPDRIVVGVASERGKSLMEDVYRSFDCPKLFTDSHTAEIIKYAANSFLATKISYINMVSDLCEETGADVALVAEGIGYDKRIGPDFLKAGPGFGGSCFPKDLRAFAHIGKSYGLNFGLLEQVMQINRERSQRMIRKLREQLWVLGGKRIAVLGLAFKPGTDDVRETPAISVIEALLSEGASVLATDPLGIAGFRDLHASLAERISFVQDPEEALRGAHAAVIVTDWEAYRQLDWADIKLRMETPVLLDGRNMLDRNEMRRLGFAFMAVGR</sequence>
<feature type="binding site" evidence="10">
    <location>
        <position position="330"/>
    </location>
    <ligand>
        <name>NAD(+)</name>
        <dbReference type="ChEBI" id="CHEBI:57540"/>
    </ligand>
</feature>
<evidence type="ECO:0000313" key="13">
    <source>
        <dbReference type="Proteomes" id="UP000316330"/>
    </source>
</evidence>
<comment type="caution">
    <text evidence="12">The sequence shown here is derived from an EMBL/GenBank/DDBJ whole genome shotgun (WGS) entry which is preliminary data.</text>
</comment>
<dbReference type="EC" id="1.1.1.22" evidence="3 7"/>
<evidence type="ECO:0000313" key="12">
    <source>
        <dbReference type="EMBL" id="TVX99751.1"/>
    </source>
</evidence>
<evidence type="ECO:0000259" key="11">
    <source>
        <dbReference type="SMART" id="SM00984"/>
    </source>
</evidence>
<dbReference type="GO" id="GO:0003979">
    <property type="term" value="F:UDP-glucose 6-dehydrogenase activity"/>
    <property type="evidence" value="ECO:0007669"/>
    <property type="project" value="UniProtKB-EC"/>
</dbReference>
<dbReference type="InterPro" id="IPR001732">
    <property type="entry name" value="UDP-Glc/GDP-Man_DH_N"/>
</dbReference>
<proteinExistence type="inferred from homology"/>
<gene>
    <name evidence="12" type="ORF">FPZ45_12420</name>
</gene>
<dbReference type="Pfam" id="PF03721">
    <property type="entry name" value="UDPG_MGDP_dh_N"/>
    <property type="match status" value="1"/>
</dbReference>
<dbReference type="Gene3D" id="1.20.5.100">
    <property type="entry name" value="Cytochrome c1, transmembrane anchor, C-terminal"/>
    <property type="match status" value="1"/>
</dbReference>
<evidence type="ECO:0000256" key="9">
    <source>
        <dbReference type="PIRSR" id="PIRSR500134-2"/>
    </source>
</evidence>
<keyword evidence="13" id="KW-1185">Reference proteome</keyword>
<dbReference type="InterPro" id="IPR014027">
    <property type="entry name" value="UDP-Glc/GDP-Man_DH_C"/>
</dbReference>
<dbReference type="UniPathway" id="UPA00038">
    <property type="reaction ID" value="UER00491"/>
</dbReference>
<reference evidence="12 13" key="1">
    <citation type="submission" date="2019-07" db="EMBL/GenBank/DDBJ databases">
        <authorList>
            <person name="Kim J."/>
        </authorList>
    </citation>
    <scope>NUCLEOTIDE SEQUENCE [LARGE SCALE GENOMIC DNA]</scope>
    <source>
        <strain evidence="12 13">G13</strain>
    </source>
</reference>
<dbReference type="SUPFAM" id="SSF48179">
    <property type="entry name" value="6-phosphogluconate dehydrogenase C-terminal domain-like"/>
    <property type="match status" value="1"/>
</dbReference>
<dbReference type="PANTHER" id="PTHR43750">
    <property type="entry name" value="UDP-GLUCOSE 6-DEHYDROGENASE TUAD"/>
    <property type="match status" value="1"/>
</dbReference>